<dbReference type="GeneID" id="68100418"/>
<dbReference type="RefSeq" id="XP_044546078.1">
    <property type="nucleotide sequence ID" value="XM_044697987.1"/>
</dbReference>
<dbReference type="Gene3D" id="3.80.10.10">
    <property type="entry name" value="Ribonuclease Inhibitor"/>
    <property type="match status" value="2"/>
</dbReference>
<comment type="caution">
    <text evidence="2">The sequence shown here is derived from an EMBL/GenBank/DDBJ whole genome shotgun (WGS) entry which is preliminary data.</text>
</comment>
<dbReference type="Proteomes" id="UP000816034">
    <property type="component" value="Unassembled WGS sequence"/>
</dbReference>
<reference evidence="2 3" key="1">
    <citation type="journal article" date="2018" name="BMC Genomics">
        <title>The genome of Naegleria lovaniensis, the basis for a comparative approach to unravel pathogenicity factors of the human pathogenic amoeba N. fowleri.</title>
        <authorList>
            <person name="Liechti N."/>
            <person name="Schurch N."/>
            <person name="Bruggmann R."/>
            <person name="Wittwer M."/>
        </authorList>
    </citation>
    <scope>NUCLEOTIDE SEQUENCE [LARGE SCALE GENOMIC DNA]</scope>
    <source>
        <strain evidence="2 3">ATCC 30569</strain>
    </source>
</reference>
<dbReference type="InterPro" id="IPR001810">
    <property type="entry name" value="F-box_dom"/>
</dbReference>
<protein>
    <recommendedName>
        <fullName evidence="1">F-box domain-containing protein</fullName>
    </recommendedName>
</protein>
<evidence type="ECO:0000313" key="3">
    <source>
        <dbReference type="Proteomes" id="UP000816034"/>
    </source>
</evidence>
<feature type="domain" description="F-box" evidence="1">
    <location>
        <begin position="59"/>
        <end position="108"/>
    </location>
</feature>
<dbReference type="SUPFAM" id="SSF81383">
    <property type="entry name" value="F-box domain"/>
    <property type="match status" value="1"/>
</dbReference>
<dbReference type="InterPro" id="IPR032675">
    <property type="entry name" value="LRR_dom_sf"/>
</dbReference>
<keyword evidence="3" id="KW-1185">Reference proteome</keyword>
<dbReference type="InterPro" id="IPR036047">
    <property type="entry name" value="F-box-like_dom_sf"/>
</dbReference>
<dbReference type="EMBL" id="PYSW02000031">
    <property type="protein sequence ID" value="KAG2378816.1"/>
    <property type="molecule type" value="Genomic_DNA"/>
</dbReference>
<accession>A0AA88GLS8</accession>
<evidence type="ECO:0000259" key="1">
    <source>
        <dbReference type="PROSITE" id="PS50181"/>
    </source>
</evidence>
<proteinExistence type="predicted"/>
<name>A0AA88GLS8_NAELO</name>
<organism evidence="2 3">
    <name type="scientific">Naegleria lovaniensis</name>
    <name type="common">Amoeba</name>
    <dbReference type="NCBI Taxonomy" id="51637"/>
    <lineage>
        <taxon>Eukaryota</taxon>
        <taxon>Discoba</taxon>
        <taxon>Heterolobosea</taxon>
        <taxon>Tetramitia</taxon>
        <taxon>Eutetramitia</taxon>
        <taxon>Vahlkampfiidae</taxon>
        <taxon>Naegleria</taxon>
    </lineage>
</organism>
<dbReference type="PANTHER" id="PTHR38926">
    <property type="entry name" value="F-BOX DOMAIN CONTAINING PROTEIN, EXPRESSED"/>
    <property type="match status" value="1"/>
</dbReference>
<gene>
    <name evidence="2" type="ORF">C9374_007964</name>
</gene>
<dbReference type="PROSITE" id="PS50181">
    <property type="entry name" value="FBOX"/>
    <property type="match status" value="1"/>
</dbReference>
<dbReference type="SUPFAM" id="SSF52047">
    <property type="entry name" value="RNI-like"/>
    <property type="match status" value="1"/>
</dbReference>
<evidence type="ECO:0000313" key="2">
    <source>
        <dbReference type="EMBL" id="KAG2378816.1"/>
    </source>
</evidence>
<dbReference type="PANTHER" id="PTHR38926:SF72">
    <property type="entry name" value="IM:7136021-RELATED"/>
    <property type="match status" value="1"/>
</dbReference>
<dbReference type="AlphaFoldDB" id="A0AA88GLS8"/>
<sequence>MSHSHDNHHLEFTNNNGERIFPRNEDIHEMFLSDNTNTTMMIQAQPTKKNKGDQNVTHKTHLFHLADELISSIFYYCNTFEILSIVQLVCKQFFRLVNQDSSQLWAVIGFEMPLNSQIVLTDETFNKLFLKKRNPQVWSKVVLCNQNFLSKCFFEHLFMTCIALERVVIRECSQFHESSIPILLNMAPSLKQLEVQSCTSVSSFTTGFRTAISTDLPTNKFSWSPQSKKPLLLTNLCLTSFKSTDALVQLISDNYMPHLKELKIARPPARSINLSHISSMTNKLSELEYLEITFPLFFHDFTQTNRHDSNNSSVIVDNLIQALLFKKVPLIRLSLEGVVCSIKTFINIFSRGFELQHLTLDLHTTPPKNEKEHISLSQQEEFFKSLGRLQTLRLHVDDKRRLHSHNNHLIVKYCLAGSDLRIVELCKISLTEYSSLIQCFDLPKPNLTVLKLVGTFIPSSILLQVLKQCPHLVQLVVSNKSHEFLMLDRNGVDDDEEETPFLGDGENSVWSAHSSNISSNSGSASTNSLHNLNARSGTDMTDGELAQVVAYCPNLEYMSLKSDHLTGSFVSHLQHAPLLYHLTITSRKLKFYELDNISNIRLPLIRSLIIRSKSIIDEDVKVLCCIFNSLSALSLDSTQISSMLFYHVAKFGSTLVTLNIYSSLVLTVPMVLLRSQSSSLRNIYIHRWKELPLRMYQMLQLAFPKYQHKRNIFISNNESLSFMEQHAIMKFIASVIDETFSEEKKSVIMKDSKLLDQMYDIASKILSLEIILENAIEFEDETQKMNLINELKAPLNFLSTLFESFNLYQDHSYQERLQHFLRSFLELPFKEIEEQIKYSFHTK</sequence>